<dbReference type="Proteomes" id="UP000240010">
    <property type="component" value="Unassembled WGS sequence"/>
</dbReference>
<dbReference type="AlphaFoldDB" id="A0A2S6HID9"/>
<dbReference type="EMBL" id="PTIZ01000002">
    <property type="protein sequence ID" value="PPK77151.1"/>
    <property type="molecule type" value="Genomic_DNA"/>
</dbReference>
<sequence>MKATPCYVDSKFAPYAFESLQVIDEKAADALGISLHTLLINESLKAGKKNDLRAMRLSEKATVSDSIIDGIVALSHKTVSSWHEIEHQLNTMVNDVLPTVIFVAQKVYFNQIKMSMALRDCGYKTIAIVFDENMVAHQKKYFDNLIYTDFSSFLLFINKTERPLLLHTQGWLFRYHIPVLINVYKSAHCRQIVEIMDSQSFYLPCSVLTQAAEAMQRAWGDDVFENHKLQSVCEAYIVEHADGVVFNGNDGYRNSLLSDCVGTQKKNHLSFPSWPLKDFFYSSNVTNFKTKLVFIGGIPPLTLNRPHEFFGDAQLLTVIDKLMSKGCHLDIYNNPLIAQQKDYPLFYDKFFELSDSYENFNFYLGEHPQLLGKKIANYDYGLMVYDFSGVYTGDLHFKHLIPTKLFSYLEAGLPVLVSARFEAVCEIVLKYNIGLVINENEIDCIPEIISRVSVQDLKRNVLKAREQIQMHNNIHDLIGLYERVIG</sequence>
<dbReference type="RefSeq" id="WP_104427878.1">
    <property type="nucleotide sequence ID" value="NZ_PTIZ01000002.1"/>
</dbReference>
<name>A0A2S6HID9_9GAMM</name>
<comment type="caution">
    <text evidence="2">The sequence shown here is derived from an EMBL/GenBank/DDBJ whole genome shotgun (WGS) entry which is preliminary data.</text>
</comment>
<evidence type="ECO:0000259" key="1">
    <source>
        <dbReference type="Pfam" id="PF26337"/>
    </source>
</evidence>
<accession>A0A2S6HID9</accession>
<evidence type="ECO:0000313" key="2">
    <source>
        <dbReference type="EMBL" id="PPK77151.1"/>
    </source>
</evidence>
<evidence type="ECO:0000313" key="3">
    <source>
        <dbReference type="Proteomes" id="UP000240010"/>
    </source>
</evidence>
<protein>
    <recommendedName>
        <fullName evidence="1">Glucosyltransferase 3-like C-terminal domain-containing protein</fullName>
    </recommendedName>
</protein>
<gene>
    <name evidence="2" type="ORF">B0F87_102258</name>
</gene>
<dbReference type="Gene3D" id="3.40.50.2000">
    <property type="entry name" value="Glycogen Phosphorylase B"/>
    <property type="match status" value="1"/>
</dbReference>
<feature type="domain" description="Glucosyltransferase 3-like C-terminal" evidence="1">
    <location>
        <begin position="357"/>
        <end position="469"/>
    </location>
</feature>
<dbReference type="Pfam" id="PF26337">
    <property type="entry name" value="Gtf3_C"/>
    <property type="match status" value="1"/>
</dbReference>
<organism evidence="2 3">
    <name type="scientific">Methylobacter tundripaludum</name>
    <dbReference type="NCBI Taxonomy" id="173365"/>
    <lineage>
        <taxon>Bacteria</taxon>
        <taxon>Pseudomonadati</taxon>
        <taxon>Pseudomonadota</taxon>
        <taxon>Gammaproteobacteria</taxon>
        <taxon>Methylococcales</taxon>
        <taxon>Methylococcaceae</taxon>
        <taxon>Methylobacter</taxon>
    </lineage>
</organism>
<dbReference type="InterPro" id="IPR058592">
    <property type="entry name" value="Gtf3_C"/>
</dbReference>
<proteinExistence type="predicted"/>
<reference evidence="2 3" key="1">
    <citation type="submission" date="2018-02" db="EMBL/GenBank/DDBJ databases">
        <title>Subsurface microbial communities from deep shales in Ohio and West Virginia, USA.</title>
        <authorList>
            <person name="Wrighton K."/>
        </authorList>
    </citation>
    <scope>NUCLEOTIDE SEQUENCE [LARGE SCALE GENOMIC DNA]</scope>
    <source>
        <strain evidence="2 3">OWC-DMM</strain>
    </source>
</reference>